<gene>
    <name evidence="1" type="ORF">FE392_20135</name>
</gene>
<accession>A0ABU4SFH9</accession>
<evidence type="ECO:0000313" key="2">
    <source>
        <dbReference type="Proteomes" id="UP001271890"/>
    </source>
</evidence>
<feature type="non-terminal residue" evidence="1">
    <location>
        <position position="1"/>
    </location>
</feature>
<name>A0ABU4SFH9_9GAMM</name>
<reference evidence="2" key="1">
    <citation type="journal article" date="2024" name="Toxins">
        <title>Genome Sequence Analysis of Native Xenorhabdus Strains Isolated from Entomopathogenic Nematodes in Argentina.</title>
        <authorList>
            <person name="Palma L."/>
            <person name="Frizzo L."/>
            <person name="Kaiser S."/>
            <person name="Berry C."/>
            <person name="Caballero P."/>
            <person name="Bode H.B."/>
            <person name="Del Valle E.E."/>
        </authorList>
    </citation>
    <scope>NUCLEOTIDE SEQUENCE [LARGE SCALE GENOMIC DNA]</scope>
    <source>
        <strain evidence="2">12</strain>
    </source>
</reference>
<dbReference type="EMBL" id="VCDN01000283">
    <property type="protein sequence ID" value="MDX7989556.1"/>
    <property type="molecule type" value="Genomic_DNA"/>
</dbReference>
<proteinExistence type="predicted"/>
<protein>
    <submittedName>
        <fullName evidence="1">Uncharacterized protein</fullName>
    </submittedName>
</protein>
<sequence>PAASIQASSETYMGLVEVGVGLIPGGGGNKELYIKHLNKMANGVEFDLQKVANKVFESVAMAKVSTSAQEAVSNNFL</sequence>
<feature type="non-terminal residue" evidence="1">
    <location>
        <position position="77"/>
    </location>
</feature>
<organism evidence="1 2">
    <name type="scientific">Xenorhabdus santafensis</name>
    <dbReference type="NCBI Taxonomy" id="2582833"/>
    <lineage>
        <taxon>Bacteria</taxon>
        <taxon>Pseudomonadati</taxon>
        <taxon>Pseudomonadota</taxon>
        <taxon>Gammaproteobacteria</taxon>
        <taxon>Enterobacterales</taxon>
        <taxon>Morganellaceae</taxon>
        <taxon>Xenorhabdus</taxon>
    </lineage>
</organism>
<keyword evidence="2" id="KW-1185">Reference proteome</keyword>
<dbReference type="Proteomes" id="UP001271890">
    <property type="component" value="Unassembled WGS sequence"/>
</dbReference>
<evidence type="ECO:0000313" key="1">
    <source>
        <dbReference type="EMBL" id="MDX7989556.1"/>
    </source>
</evidence>
<comment type="caution">
    <text evidence="1">The sequence shown here is derived from an EMBL/GenBank/DDBJ whole genome shotgun (WGS) entry which is preliminary data.</text>
</comment>
<dbReference type="Gene3D" id="3.90.226.20">
    <property type="match status" value="1"/>
</dbReference>